<evidence type="ECO:0000313" key="2">
    <source>
        <dbReference type="Proteomes" id="UP000247780"/>
    </source>
</evidence>
<evidence type="ECO:0000313" key="1">
    <source>
        <dbReference type="EMBL" id="PXV82202.1"/>
    </source>
</evidence>
<name>A0ABX5MAL3_9PROT</name>
<sequence>MYLEALGSILIDEIGLHAALTMRHDMPNDWHMLKKNGFVDLTIAKFRIPKNQIPMRVAAKSRTRHVVPLGWAS</sequence>
<reference evidence="1 2" key="1">
    <citation type="submission" date="2018-04" db="EMBL/GenBank/DDBJ databases">
        <title>Active sludge and wastewater microbial communities from Klosterneuburg, Austria.</title>
        <authorList>
            <person name="Wagner M."/>
        </authorList>
    </citation>
    <scope>NUCLEOTIDE SEQUENCE [LARGE SCALE GENOMIC DNA]</scope>
    <source>
        <strain evidence="1 2">Nm 57</strain>
    </source>
</reference>
<accession>A0ABX5MAL3</accession>
<dbReference type="RefSeq" id="WP_041353429.1">
    <property type="nucleotide sequence ID" value="NZ_FNYF01000012.1"/>
</dbReference>
<comment type="caution">
    <text evidence="1">The sequence shown here is derived from an EMBL/GenBank/DDBJ whole genome shotgun (WGS) entry which is preliminary data.</text>
</comment>
<dbReference type="Proteomes" id="UP000247780">
    <property type="component" value="Unassembled WGS sequence"/>
</dbReference>
<proteinExistence type="predicted"/>
<organism evidence="1 2">
    <name type="scientific">Nitrosomonas eutropha</name>
    <dbReference type="NCBI Taxonomy" id="916"/>
    <lineage>
        <taxon>Bacteria</taxon>
        <taxon>Pseudomonadati</taxon>
        <taxon>Pseudomonadota</taxon>
        <taxon>Betaproteobacteria</taxon>
        <taxon>Nitrosomonadales</taxon>
        <taxon>Nitrosomonadaceae</taxon>
        <taxon>Nitrosomonas</taxon>
    </lineage>
</organism>
<keyword evidence="2" id="KW-1185">Reference proteome</keyword>
<protein>
    <submittedName>
        <fullName evidence="1">Uncharacterized protein</fullName>
    </submittedName>
</protein>
<gene>
    <name evidence="1" type="ORF">C8R14_10924</name>
</gene>
<dbReference type="EMBL" id="QICQ01000009">
    <property type="protein sequence ID" value="PXV82202.1"/>
    <property type="molecule type" value="Genomic_DNA"/>
</dbReference>